<dbReference type="EMBL" id="JASBWR010000099">
    <property type="protein sequence ID" value="KAJ9095751.1"/>
    <property type="molecule type" value="Genomic_DNA"/>
</dbReference>
<protein>
    <submittedName>
        <fullName evidence="1">Uncharacterized protein</fullName>
    </submittedName>
</protein>
<reference evidence="1" key="1">
    <citation type="submission" date="2023-04" db="EMBL/GenBank/DDBJ databases">
        <title>Draft Genome sequencing of Naganishia species isolated from polar environments using Oxford Nanopore Technology.</title>
        <authorList>
            <person name="Leo P."/>
            <person name="Venkateswaran K."/>
        </authorList>
    </citation>
    <scope>NUCLEOTIDE SEQUENCE</scope>
    <source>
        <strain evidence="1">MNA-CCFEE 5261</strain>
    </source>
</reference>
<comment type="caution">
    <text evidence="1">The sequence shown here is derived from an EMBL/GenBank/DDBJ whole genome shotgun (WGS) entry which is preliminary data.</text>
</comment>
<accession>A0ACC2V9K3</accession>
<evidence type="ECO:0000313" key="2">
    <source>
        <dbReference type="Proteomes" id="UP001241377"/>
    </source>
</evidence>
<keyword evidence="2" id="KW-1185">Reference proteome</keyword>
<gene>
    <name evidence="1" type="ORF">QFC19_007464</name>
</gene>
<evidence type="ECO:0000313" key="1">
    <source>
        <dbReference type="EMBL" id="KAJ9095751.1"/>
    </source>
</evidence>
<sequence>MTTSIASSRSGGENRELERQLNVLREENQDLQQKHDALLRKSLSLEAWNDSLSNELEITQEEASRYKQYYGKWEVAQKELDESKVRFGDLQSQFNILETEKNAMEANHKRRSEGTKHALQQMHKEIQQLYSTIKILKGELAMFRGDGKYKASGSKRSSNPKVFAQELDKENRQGEVPHDAPLGHEKRKYSDAFNEPDGKTEGVKIGRHASPLTDLDAQFGPGDSARLPLSQSSAHNSPISSRTNRKRNARGDTEQPSPFHDRKDVQTRVLAEETQSASQNQETEETVPLDFEDVKAESEDTLHRPEPKPKRKPIVNLHDKTTSRPLVSPETETVPLLHGKANPDGNYPESKPLYRDYVLNLHDKTTLNPLVSPETESALFFQGPRVKLETADRDQLIEGSKARQNSLEYIQSNATKRGRQSANESERPKSNRTLRSRTTNDWVPSKTERSLVKHETPVAAIKRNVKQETPLRSEGPSRSATLATGTKPLLPIRGWKGGKKSARAFVRRDSFEDDDGFGDHASIQGSTVTRTREAPMHVDNAAGGHPRKSAIPGYMSTEITRNRTSIPENATPGRSTTGVRSSPAPESVNVKKVDSNRAYERSATTGLRDRNRNVGPGMASWRATPALSVDGKKEERQSLMPSRLRREGKDTECDAANDDVDAGGDDGTFRKERAGQERYEINPDRNHGLTYAYQNVERRKEERKKMTGHGCIECENYYNAVGEMPVPKRGPIWRSPSPESKRRDSRRQAAGKCPHGRDMDDDDDASGDDGMDGAGQEAKQRHMNQISRHRDDEVEEINEQAEQQRQAKRAEMKREAEKKDGKYRRVGG</sequence>
<organism evidence="1 2">
    <name type="scientific">Naganishia cerealis</name>
    <dbReference type="NCBI Taxonomy" id="610337"/>
    <lineage>
        <taxon>Eukaryota</taxon>
        <taxon>Fungi</taxon>
        <taxon>Dikarya</taxon>
        <taxon>Basidiomycota</taxon>
        <taxon>Agaricomycotina</taxon>
        <taxon>Tremellomycetes</taxon>
        <taxon>Filobasidiales</taxon>
        <taxon>Filobasidiaceae</taxon>
        <taxon>Naganishia</taxon>
    </lineage>
</organism>
<name>A0ACC2V9K3_9TREE</name>
<proteinExistence type="predicted"/>
<dbReference type="Proteomes" id="UP001241377">
    <property type="component" value="Unassembled WGS sequence"/>
</dbReference>